<feature type="domain" description="Helix-turn-helix" evidence="1">
    <location>
        <begin position="153"/>
        <end position="203"/>
    </location>
</feature>
<dbReference type="GO" id="GO:0003677">
    <property type="term" value="F:DNA binding"/>
    <property type="evidence" value="ECO:0007669"/>
    <property type="project" value="InterPro"/>
</dbReference>
<dbReference type="InterPro" id="IPR036388">
    <property type="entry name" value="WH-like_DNA-bd_sf"/>
</dbReference>
<dbReference type="InterPro" id="IPR010093">
    <property type="entry name" value="SinI_DNA-bd"/>
</dbReference>
<dbReference type="Pfam" id="PF12728">
    <property type="entry name" value="HTH_17"/>
    <property type="match status" value="1"/>
</dbReference>
<gene>
    <name evidence="2" type="ORF">S12H4_34442</name>
</gene>
<dbReference type="InterPro" id="IPR009061">
    <property type="entry name" value="DNA-bd_dom_put_sf"/>
</dbReference>
<comment type="caution">
    <text evidence="2">The sequence shown here is derived from an EMBL/GenBank/DDBJ whole genome shotgun (WGS) entry which is preliminary data.</text>
</comment>
<evidence type="ECO:0000259" key="1">
    <source>
        <dbReference type="Pfam" id="PF12728"/>
    </source>
</evidence>
<name>X1TTH3_9ZZZZ</name>
<dbReference type="InterPro" id="IPR041657">
    <property type="entry name" value="HTH_17"/>
</dbReference>
<dbReference type="Gene3D" id="1.10.1660.10">
    <property type="match status" value="1"/>
</dbReference>
<evidence type="ECO:0000313" key="2">
    <source>
        <dbReference type="EMBL" id="GAI90865.1"/>
    </source>
</evidence>
<dbReference type="NCBIfam" id="TIGR01764">
    <property type="entry name" value="excise"/>
    <property type="match status" value="1"/>
</dbReference>
<dbReference type="SUPFAM" id="SSF88659">
    <property type="entry name" value="Sigma3 and sigma4 domains of RNA polymerase sigma factors"/>
    <property type="match status" value="1"/>
</dbReference>
<organism evidence="2">
    <name type="scientific">marine sediment metagenome</name>
    <dbReference type="NCBI Taxonomy" id="412755"/>
    <lineage>
        <taxon>unclassified sequences</taxon>
        <taxon>metagenomes</taxon>
        <taxon>ecological metagenomes</taxon>
    </lineage>
</organism>
<proteinExistence type="predicted"/>
<dbReference type="Gene3D" id="1.10.10.10">
    <property type="entry name" value="Winged helix-like DNA-binding domain superfamily/Winged helix DNA-binding domain"/>
    <property type="match status" value="1"/>
</dbReference>
<reference evidence="2" key="1">
    <citation type="journal article" date="2014" name="Front. Microbiol.">
        <title>High frequency of phylogenetically diverse reductive dehalogenase-homologous genes in deep subseafloor sedimentary metagenomes.</title>
        <authorList>
            <person name="Kawai M."/>
            <person name="Futagami T."/>
            <person name="Toyoda A."/>
            <person name="Takaki Y."/>
            <person name="Nishi S."/>
            <person name="Hori S."/>
            <person name="Arai W."/>
            <person name="Tsubouchi T."/>
            <person name="Morono Y."/>
            <person name="Uchiyama I."/>
            <person name="Ito T."/>
            <person name="Fujiyama A."/>
            <person name="Inagaki F."/>
            <person name="Takami H."/>
        </authorList>
    </citation>
    <scope>NUCLEOTIDE SEQUENCE</scope>
    <source>
        <strain evidence="2">Expedition CK06-06</strain>
    </source>
</reference>
<accession>X1TTH3</accession>
<protein>
    <recommendedName>
        <fullName evidence="1">Helix-turn-helix domain-containing protein</fullName>
    </recommendedName>
</protein>
<dbReference type="EMBL" id="BARW01020375">
    <property type="protein sequence ID" value="GAI90865.1"/>
    <property type="molecule type" value="Genomic_DNA"/>
</dbReference>
<dbReference type="InterPro" id="IPR013324">
    <property type="entry name" value="RNA_pol_sigma_r3/r4-like"/>
</dbReference>
<dbReference type="AlphaFoldDB" id="X1TTH3"/>
<sequence length="205" mass="23176">RRQSLRLEKEGLAEPEKRQASDIGLVVGLNMKLKTRVFELYNERYTNFSELAKAMEVSVATVSRVRQGIRPVNQKFIIGAVKAFPGYKLDDLFYVSRVAGMTSRRDEVIKLKKAGLSDAEIGRRLGISRERVGQIVKGNPAKPRKPALDLEVMLGTSDVAQILNLHIGTVRRWSDKGILKAYRIGPRGDRRFRWEDVDALLKEGN</sequence>
<dbReference type="SUPFAM" id="SSF46955">
    <property type="entry name" value="Putative DNA-binding domain"/>
    <property type="match status" value="1"/>
</dbReference>
<feature type="non-terminal residue" evidence="2">
    <location>
        <position position="1"/>
    </location>
</feature>